<dbReference type="Proteomes" id="UP000093807">
    <property type="component" value="Unassembled WGS sequence"/>
</dbReference>
<proteinExistence type="predicted"/>
<sequence length="312" mass="35757">MEGSTQQDHVVQIHQMLFEMARGNFNHRIPLANCKAEMETMAVLINMVAEEMREAIFHNGYVGTQSTHQFITQITFILNASFQIKTFTSEVISCMGYTENELIDASFSSFITLDSFKQLQAFIEASTSLSSFSTVMSLEFIAKTQLHVVACCSVGKLLNSEEYIISIVTPVKQESYHAIKYGNETNKQQKTRKTDALLIQKLYDYIVDNLEEPLPSVKILARKFGTNEYKLKDGFRHFFKTSIYKFYNDERLKRAHFMIEETVIPLKNIAVMNGFNDYPNFSKAFKKKYGCSPNELPRKSIYLELPQINTGG</sequence>
<dbReference type="PROSITE" id="PS00041">
    <property type="entry name" value="HTH_ARAC_FAMILY_1"/>
    <property type="match status" value="1"/>
</dbReference>
<dbReference type="PATRIC" id="fig|29536.5.peg.357"/>
<dbReference type="Pfam" id="PF12833">
    <property type="entry name" value="HTH_18"/>
    <property type="match status" value="1"/>
</dbReference>
<evidence type="ECO:0000256" key="3">
    <source>
        <dbReference type="ARBA" id="ARBA00023163"/>
    </source>
</evidence>
<dbReference type="PROSITE" id="PS01124">
    <property type="entry name" value="HTH_ARAC_FAMILY_2"/>
    <property type="match status" value="1"/>
</dbReference>
<evidence type="ECO:0000259" key="4">
    <source>
        <dbReference type="PROSITE" id="PS01124"/>
    </source>
</evidence>
<evidence type="ECO:0000256" key="2">
    <source>
        <dbReference type="ARBA" id="ARBA00023125"/>
    </source>
</evidence>
<protein>
    <submittedName>
        <fullName evidence="5">Regulatory protein PchR</fullName>
    </submittedName>
</protein>
<dbReference type="RefSeq" id="WP_064714237.1">
    <property type="nucleotide sequence ID" value="NZ_JMTM01000013.1"/>
</dbReference>
<dbReference type="AlphaFoldDB" id="A0A199XVH8"/>
<dbReference type="InterPro" id="IPR053142">
    <property type="entry name" value="PchR_regulatory_protein"/>
</dbReference>
<keyword evidence="2" id="KW-0238">DNA-binding</keyword>
<reference evidence="5 6" key="1">
    <citation type="submission" date="2016-06" db="EMBL/GenBank/DDBJ databases">
        <title>Draft genome sequence of Flavobacterium succinicans strain DD5b.</title>
        <authorList>
            <person name="Poehlein A."/>
            <person name="Daniel R."/>
            <person name="Simeonova D.D."/>
        </authorList>
    </citation>
    <scope>NUCLEOTIDE SEQUENCE [LARGE SCALE GENOMIC DNA]</scope>
    <source>
        <strain evidence="5 6">DD5b</strain>
    </source>
</reference>
<dbReference type="GO" id="GO:0043565">
    <property type="term" value="F:sequence-specific DNA binding"/>
    <property type="evidence" value="ECO:0007669"/>
    <property type="project" value="InterPro"/>
</dbReference>
<dbReference type="PANTHER" id="PTHR47893">
    <property type="entry name" value="REGULATORY PROTEIN PCHR"/>
    <property type="match status" value="1"/>
</dbReference>
<dbReference type="InterPro" id="IPR018060">
    <property type="entry name" value="HTH_AraC"/>
</dbReference>
<organism evidence="5 6">
    <name type="scientific">Flavobacterium succinicans</name>
    <dbReference type="NCBI Taxonomy" id="29536"/>
    <lineage>
        <taxon>Bacteria</taxon>
        <taxon>Pseudomonadati</taxon>
        <taxon>Bacteroidota</taxon>
        <taxon>Flavobacteriia</taxon>
        <taxon>Flavobacteriales</taxon>
        <taxon>Flavobacteriaceae</taxon>
        <taxon>Flavobacterium</taxon>
    </lineage>
</organism>
<dbReference type="OrthoDB" id="1451418at2"/>
<gene>
    <name evidence="5" type="primary">pchR_1</name>
    <name evidence="5" type="ORF">FLB_03370</name>
</gene>
<comment type="caution">
    <text evidence="5">The sequence shown here is derived from an EMBL/GenBank/DDBJ whole genome shotgun (WGS) entry which is preliminary data.</text>
</comment>
<dbReference type="PANTHER" id="PTHR47893:SF1">
    <property type="entry name" value="REGULATORY PROTEIN PCHR"/>
    <property type="match status" value="1"/>
</dbReference>
<keyword evidence="3" id="KW-0804">Transcription</keyword>
<accession>A0A199XVH8</accession>
<feature type="domain" description="HTH araC/xylS-type" evidence="4">
    <location>
        <begin position="200"/>
        <end position="299"/>
    </location>
</feature>
<evidence type="ECO:0000313" key="5">
    <source>
        <dbReference type="EMBL" id="OAZ05246.1"/>
    </source>
</evidence>
<dbReference type="InterPro" id="IPR009057">
    <property type="entry name" value="Homeodomain-like_sf"/>
</dbReference>
<dbReference type="SMART" id="SM00342">
    <property type="entry name" value="HTH_ARAC"/>
    <property type="match status" value="1"/>
</dbReference>
<dbReference type="EMBL" id="JMTM01000013">
    <property type="protein sequence ID" value="OAZ05246.1"/>
    <property type="molecule type" value="Genomic_DNA"/>
</dbReference>
<evidence type="ECO:0000256" key="1">
    <source>
        <dbReference type="ARBA" id="ARBA00023015"/>
    </source>
</evidence>
<dbReference type="GO" id="GO:0003700">
    <property type="term" value="F:DNA-binding transcription factor activity"/>
    <property type="evidence" value="ECO:0007669"/>
    <property type="project" value="InterPro"/>
</dbReference>
<keyword evidence="1" id="KW-0805">Transcription regulation</keyword>
<dbReference type="Gene3D" id="1.10.10.60">
    <property type="entry name" value="Homeodomain-like"/>
    <property type="match status" value="1"/>
</dbReference>
<evidence type="ECO:0000313" key="6">
    <source>
        <dbReference type="Proteomes" id="UP000093807"/>
    </source>
</evidence>
<dbReference type="SUPFAM" id="SSF46689">
    <property type="entry name" value="Homeodomain-like"/>
    <property type="match status" value="1"/>
</dbReference>
<name>A0A199XVH8_9FLAO</name>
<keyword evidence="6" id="KW-1185">Reference proteome</keyword>
<dbReference type="InterPro" id="IPR018062">
    <property type="entry name" value="HTH_AraC-typ_CS"/>
</dbReference>